<evidence type="ECO:0000313" key="2">
    <source>
        <dbReference type="Proteomes" id="UP001501496"/>
    </source>
</evidence>
<dbReference type="EMBL" id="BAABCA010000003">
    <property type="protein sequence ID" value="GAA4235244.1"/>
    <property type="molecule type" value="Genomic_DNA"/>
</dbReference>
<protein>
    <recommendedName>
        <fullName evidence="3">Lipoprotein</fullName>
    </recommendedName>
</protein>
<proteinExistence type="predicted"/>
<keyword evidence="2" id="KW-1185">Reference proteome</keyword>
<name>A0ABP8C8K0_9FLAO</name>
<gene>
    <name evidence="1" type="ORF">GCM10022291_16600</name>
</gene>
<comment type="caution">
    <text evidence="1">The sequence shown here is derived from an EMBL/GenBank/DDBJ whole genome shotgun (WGS) entry which is preliminary data.</text>
</comment>
<reference evidence="2" key="1">
    <citation type="journal article" date="2019" name="Int. J. Syst. Evol. Microbiol.">
        <title>The Global Catalogue of Microorganisms (GCM) 10K type strain sequencing project: providing services to taxonomists for standard genome sequencing and annotation.</title>
        <authorList>
            <consortium name="The Broad Institute Genomics Platform"/>
            <consortium name="The Broad Institute Genome Sequencing Center for Infectious Disease"/>
            <person name="Wu L."/>
            <person name="Ma J."/>
        </authorList>
    </citation>
    <scope>NUCLEOTIDE SEQUENCE [LARGE SCALE GENOMIC DNA]</scope>
    <source>
        <strain evidence="2">JCM 17630</strain>
    </source>
</reference>
<sequence length="158" mass="18356">MSCGQKSNNKQKEITLDTLQHTHELKNKANKIDKKVINEIEDTNSDISNYICYTNNNNKSKKIWIGFNNSNKAMKIKYNGQSESIPLKFVRNEYIEGGTQPTIIDYYNEIYNGEINGHYKLTKSGNWYYVLYTRGKDNKEFNFTVDHTMGVLSSKPCF</sequence>
<evidence type="ECO:0008006" key="3">
    <source>
        <dbReference type="Google" id="ProtNLM"/>
    </source>
</evidence>
<accession>A0ABP8C8K0</accession>
<evidence type="ECO:0000313" key="1">
    <source>
        <dbReference type="EMBL" id="GAA4235244.1"/>
    </source>
</evidence>
<organism evidence="1 2">
    <name type="scientific">Postechiella marina</name>
    <dbReference type="NCBI Taxonomy" id="943941"/>
    <lineage>
        <taxon>Bacteria</taxon>
        <taxon>Pseudomonadati</taxon>
        <taxon>Bacteroidota</taxon>
        <taxon>Flavobacteriia</taxon>
        <taxon>Flavobacteriales</taxon>
        <taxon>Flavobacteriaceae</taxon>
        <taxon>Postechiella</taxon>
    </lineage>
</organism>
<dbReference type="Proteomes" id="UP001501496">
    <property type="component" value="Unassembled WGS sequence"/>
</dbReference>